<sequence>MLEGLHRHLQAITRPEVSGDLPALLRAASRAAREVGAADHCVAWFAGADGHGPAYLVDGEGFLDVAVAPFGTRAAALRDVPLPGLAEVAAHVLVCPLDADGSRGALVLTRGSEFTGDQAQAAGVLALALGMAVETTLRSEAERSAARAASRSALLERISSLLQKSATTAEITARIPQAVVEVLDCLSSSLYVLDGDDFAGRSHPPLPAAWQDRFDRFDRRADTPVAEAVRTGRPLVVTRAEIGRYRELDGVDPDRIGVTLVVPLAGRDDHVLGALNVNWGDRSPLEHGDLDLFAGVALQVAVALERAQLLDAERSSREALSRSHEALDLLARDLQRGLLPSRMPQREGLQIATRYAPALAGAEIGGDWFDAVQTGDDIALIIGDVQGHSTRAAGLMGQVRTAVRAYVSEGHDPSAALERTNRLLVDLDAGRFATCCLVRLDAATGMLSVASAGHQPPLVVDDSGLHEVAVDPGPPLGVLHEAVYPTTRYRLLGRSAVLLYTDGVVEVSGQGSDHGERVLRDTLLRAAREDPPRPAELLASAVVEAIPHALTDDAALLVATFTGADAGRLEASLWLPPDIRAVAAAREFLRDRLTAWSTDELLDEAELVLSELVTNALVHTGGGAGLALRFDGAHRRLTISVEDSSTRSPHERAMSPDALGGRGLGIVEAVADAWGVRVGEQGKTVWADLAVEAD</sequence>
<accession>A0A2T0QXS6</accession>
<dbReference type="Gene3D" id="3.30.565.10">
    <property type="entry name" value="Histidine kinase-like ATPase, C-terminal domain"/>
    <property type="match status" value="1"/>
</dbReference>
<dbReference type="EMBL" id="PVZF01000015">
    <property type="protein sequence ID" value="PRY10842.1"/>
    <property type="molecule type" value="Genomic_DNA"/>
</dbReference>
<dbReference type="Pfam" id="PF13581">
    <property type="entry name" value="HATPase_c_2"/>
    <property type="match status" value="1"/>
</dbReference>
<feature type="domain" description="GAF" evidence="2">
    <location>
        <begin position="167"/>
        <end position="314"/>
    </location>
</feature>
<evidence type="ECO:0000313" key="5">
    <source>
        <dbReference type="Proteomes" id="UP000238083"/>
    </source>
</evidence>
<gene>
    <name evidence="4" type="ORF">CLV37_115106</name>
</gene>
<dbReference type="Pfam" id="PF13185">
    <property type="entry name" value="GAF_2"/>
    <property type="match status" value="1"/>
</dbReference>
<dbReference type="SUPFAM" id="SSF55874">
    <property type="entry name" value="ATPase domain of HSP90 chaperone/DNA topoisomerase II/histidine kinase"/>
    <property type="match status" value="1"/>
</dbReference>
<dbReference type="Pfam" id="PF07228">
    <property type="entry name" value="SpoIIE"/>
    <property type="match status" value="1"/>
</dbReference>
<dbReference type="Gene3D" id="3.60.40.10">
    <property type="entry name" value="PPM-type phosphatase domain"/>
    <property type="match status" value="1"/>
</dbReference>
<evidence type="ECO:0000313" key="4">
    <source>
        <dbReference type="EMBL" id="PRY10842.1"/>
    </source>
</evidence>
<evidence type="ECO:0000259" key="3">
    <source>
        <dbReference type="SMART" id="SM00331"/>
    </source>
</evidence>
<dbReference type="Gene3D" id="3.30.450.40">
    <property type="match status" value="1"/>
</dbReference>
<dbReference type="SMART" id="SM00331">
    <property type="entry name" value="PP2C_SIG"/>
    <property type="match status" value="1"/>
</dbReference>
<dbReference type="InterPro" id="IPR052016">
    <property type="entry name" value="Bact_Sigma-Reg"/>
</dbReference>
<dbReference type="InterPro" id="IPR036890">
    <property type="entry name" value="HATPase_C_sf"/>
</dbReference>
<dbReference type="SUPFAM" id="SSF55781">
    <property type="entry name" value="GAF domain-like"/>
    <property type="match status" value="1"/>
</dbReference>
<organism evidence="4 5">
    <name type="scientific">Kineococcus rhizosphaerae</name>
    <dbReference type="NCBI Taxonomy" id="559628"/>
    <lineage>
        <taxon>Bacteria</taxon>
        <taxon>Bacillati</taxon>
        <taxon>Actinomycetota</taxon>
        <taxon>Actinomycetes</taxon>
        <taxon>Kineosporiales</taxon>
        <taxon>Kineosporiaceae</taxon>
        <taxon>Kineococcus</taxon>
    </lineage>
</organism>
<dbReference type="SUPFAM" id="SSF81606">
    <property type="entry name" value="PP2C-like"/>
    <property type="match status" value="1"/>
</dbReference>
<dbReference type="InterPro" id="IPR003594">
    <property type="entry name" value="HATPase_dom"/>
</dbReference>
<keyword evidence="1" id="KW-0378">Hydrolase</keyword>
<reference evidence="4 5" key="1">
    <citation type="submission" date="2018-03" db="EMBL/GenBank/DDBJ databases">
        <title>Genomic Encyclopedia of Archaeal and Bacterial Type Strains, Phase II (KMG-II): from individual species to whole genera.</title>
        <authorList>
            <person name="Goeker M."/>
        </authorList>
    </citation>
    <scope>NUCLEOTIDE SEQUENCE [LARGE SCALE GENOMIC DNA]</scope>
    <source>
        <strain evidence="4 5">DSM 19711</strain>
    </source>
</reference>
<dbReference type="PANTHER" id="PTHR43156">
    <property type="entry name" value="STAGE II SPORULATION PROTEIN E-RELATED"/>
    <property type="match status" value="1"/>
</dbReference>
<dbReference type="InterPro" id="IPR036457">
    <property type="entry name" value="PPM-type-like_dom_sf"/>
</dbReference>
<dbReference type="InterPro" id="IPR001932">
    <property type="entry name" value="PPM-type_phosphatase-like_dom"/>
</dbReference>
<dbReference type="RefSeq" id="WP_106215074.1">
    <property type="nucleotide sequence ID" value="NZ_PVZF01000015.1"/>
</dbReference>
<feature type="domain" description="PPM-type phosphatase" evidence="3">
    <location>
        <begin position="346"/>
        <end position="561"/>
    </location>
</feature>
<protein>
    <submittedName>
        <fullName evidence="4">Serine phosphatase RsbU (Regulator of sigma subunit)</fullName>
    </submittedName>
</protein>
<dbReference type="InterPro" id="IPR029016">
    <property type="entry name" value="GAF-like_dom_sf"/>
</dbReference>
<evidence type="ECO:0000259" key="2">
    <source>
        <dbReference type="SMART" id="SM00065"/>
    </source>
</evidence>
<dbReference type="GO" id="GO:0016791">
    <property type="term" value="F:phosphatase activity"/>
    <property type="evidence" value="ECO:0007669"/>
    <property type="project" value="TreeGrafter"/>
</dbReference>
<dbReference type="OrthoDB" id="118142at2"/>
<dbReference type="PANTHER" id="PTHR43156:SF2">
    <property type="entry name" value="STAGE II SPORULATION PROTEIN E"/>
    <property type="match status" value="1"/>
</dbReference>
<dbReference type="SMART" id="SM00065">
    <property type="entry name" value="GAF"/>
    <property type="match status" value="1"/>
</dbReference>
<dbReference type="Proteomes" id="UP000238083">
    <property type="component" value="Unassembled WGS sequence"/>
</dbReference>
<evidence type="ECO:0000256" key="1">
    <source>
        <dbReference type="ARBA" id="ARBA00022801"/>
    </source>
</evidence>
<proteinExistence type="predicted"/>
<dbReference type="InterPro" id="IPR003018">
    <property type="entry name" value="GAF"/>
</dbReference>
<dbReference type="CDD" id="cd16936">
    <property type="entry name" value="HATPase_RsbW-like"/>
    <property type="match status" value="1"/>
</dbReference>
<name>A0A2T0QXS6_9ACTN</name>
<dbReference type="AlphaFoldDB" id="A0A2T0QXS6"/>
<comment type="caution">
    <text evidence="4">The sequence shown here is derived from an EMBL/GenBank/DDBJ whole genome shotgun (WGS) entry which is preliminary data.</text>
</comment>
<keyword evidence="5" id="KW-1185">Reference proteome</keyword>